<keyword evidence="2" id="KW-0472">Membrane</keyword>
<organism evidence="3 4">
    <name type="scientific">Marasmius tenuissimus</name>
    <dbReference type="NCBI Taxonomy" id="585030"/>
    <lineage>
        <taxon>Eukaryota</taxon>
        <taxon>Fungi</taxon>
        <taxon>Dikarya</taxon>
        <taxon>Basidiomycota</taxon>
        <taxon>Agaricomycotina</taxon>
        <taxon>Agaricomycetes</taxon>
        <taxon>Agaricomycetidae</taxon>
        <taxon>Agaricales</taxon>
        <taxon>Marasmiineae</taxon>
        <taxon>Marasmiaceae</taxon>
        <taxon>Marasmius</taxon>
    </lineage>
</organism>
<feature type="transmembrane region" description="Helical" evidence="2">
    <location>
        <begin position="450"/>
        <end position="469"/>
    </location>
</feature>
<feature type="compositionally biased region" description="Polar residues" evidence="1">
    <location>
        <begin position="7"/>
        <end position="22"/>
    </location>
</feature>
<feature type="transmembrane region" description="Helical" evidence="2">
    <location>
        <begin position="273"/>
        <end position="289"/>
    </location>
</feature>
<keyword evidence="2" id="KW-0812">Transmembrane</keyword>
<feature type="region of interest" description="Disordered" evidence="1">
    <location>
        <begin position="1"/>
        <end position="67"/>
    </location>
</feature>
<evidence type="ECO:0000313" key="4">
    <source>
        <dbReference type="Proteomes" id="UP001437256"/>
    </source>
</evidence>
<feature type="transmembrane region" description="Helical" evidence="2">
    <location>
        <begin position="481"/>
        <end position="503"/>
    </location>
</feature>
<evidence type="ECO:0000256" key="1">
    <source>
        <dbReference type="SAM" id="MobiDB-lite"/>
    </source>
</evidence>
<feature type="compositionally biased region" description="Acidic residues" evidence="1">
    <location>
        <begin position="23"/>
        <end position="40"/>
    </location>
</feature>
<gene>
    <name evidence="3" type="ORF">AAF712_009908</name>
</gene>
<accession>A0ABR2ZNJ3</accession>
<evidence type="ECO:0008006" key="5">
    <source>
        <dbReference type="Google" id="ProtNLM"/>
    </source>
</evidence>
<name>A0ABR2ZNJ3_9AGAR</name>
<feature type="transmembrane region" description="Helical" evidence="2">
    <location>
        <begin position="322"/>
        <end position="342"/>
    </location>
</feature>
<feature type="transmembrane region" description="Helical" evidence="2">
    <location>
        <begin position="537"/>
        <end position="562"/>
    </location>
</feature>
<dbReference type="PANTHER" id="PTHR12459:SF6">
    <property type="entry name" value="GB|AAD46013.1"/>
    <property type="match status" value="1"/>
</dbReference>
<protein>
    <recommendedName>
        <fullName evidence="5">Transmembrane protein 135 N-terminal domain-containing protein</fullName>
    </recommendedName>
</protein>
<reference evidence="3 4" key="1">
    <citation type="submission" date="2024-05" db="EMBL/GenBank/DDBJ databases">
        <title>A draft genome resource for the thread blight pathogen Marasmius tenuissimus strain MS-2.</title>
        <authorList>
            <person name="Yulfo-Soto G.E."/>
            <person name="Baruah I.K."/>
            <person name="Amoako-Attah I."/>
            <person name="Bukari Y."/>
            <person name="Meinhardt L.W."/>
            <person name="Bailey B.A."/>
            <person name="Cohen S.P."/>
        </authorList>
    </citation>
    <scope>NUCLEOTIDE SEQUENCE [LARGE SCALE GENOMIC DNA]</scope>
    <source>
        <strain evidence="3 4">MS-2</strain>
    </source>
</reference>
<comment type="caution">
    <text evidence="3">The sequence shown here is derived from an EMBL/GenBank/DDBJ whole genome shotgun (WGS) entry which is preliminary data.</text>
</comment>
<proteinExistence type="predicted"/>
<sequence>MDLPDSTPFTTAPSSGNQTPYTNDEDFTPPEEGDIPEIPDEPTPSSSSAIHFSTGTGRRKMASSVPDEPLRRAINSFENLVALANSQETLRYVLANRKETWKGAKKMVWRDRGEPVVELADGGECLRWAVKGGVRAAGLAFNIRACFSLVLALLKIKNIPRKQRFALIRHAIFGADTWRFAAMLGTFVSLYKFLLNALPLYEPDRHKLEHTPAFLDDDDEVDQTLPMTSFDVPVPPTPGGPLYRRPQPPKRTERLSLSTQAQRILVRKKTKRWHAALAGAIAGGLAVMLEKRGRRITIAQQLFVRGLQGSYNSYTTKRNIHVPHGAVLVFSLVCGQILYAWLLRPGTLPRSYHQWVSNASKVPDPALRLNHDIVKLGKPNLKDFDDALELPDLTPTNASRLLHLRALFSAAASPSTLPPDQYLPTYGPCAAVHPAETSCFAVPAIRFYQVFKWMLPIYGALHLIPPVLFKWKTFTKDPLKVIARAIVGTGRSSTFLGVFVVIYQSINCFNHQLHEYLFTHKSKSKSTSALHSVIPKWLIDFILTSKFSFWVPGFLAGLALFIEEKRRRAELAMYVLPKGLEATWLMATGKVGLEHWGGRKGKVLGEAVLTAVGMAMVMSTYQNDPQHLSGLVRRILYQFVGPN</sequence>
<keyword evidence="4" id="KW-1185">Reference proteome</keyword>
<dbReference type="InterPro" id="IPR026749">
    <property type="entry name" value="Tmem135"/>
</dbReference>
<evidence type="ECO:0000313" key="3">
    <source>
        <dbReference type="EMBL" id="KAL0063210.1"/>
    </source>
</evidence>
<dbReference type="Proteomes" id="UP001437256">
    <property type="component" value="Unassembled WGS sequence"/>
</dbReference>
<dbReference type="PANTHER" id="PTHR12459">
    <property type="entry name" value="TRANSMEMBRANE PROTEIN 135-RELATED"/>
    <property type="match status" value="1"/>
</dbReference>
<evidence type="ECO:0000256" key="2">
    <source>
        <dbReference type="SAM" id="Phobius"/>
    </source>
</evidence>
<keyword evidence="2" id="KW-1133">Transmembrane helix</keyword>
<dbReference type="EMBL" id="JBBXMP010000086">
    <property type="protein sequence ID" value="KAL0063210.1"/>
    <property type="molecule type" value="Genomic_DNA"/>
</dbReference>